<dbReference type="InterPro" id="IPR003593">
    <property type="entry name" value="AAA+_ATPase"/>
</dbReference>
<feature type="transmembrane region" description="Helical" evidence="9">
    <location>
        <begin position="525"/>
        <end position="544"/>
    </location>
</feature>
<keyword evidence="4 9" id="KW-0812">Transmembrane</keyword>
<evidence type="ECO:0000256" key="3">
    <source>
        <dbReference type="ARBA" id="ARBA00022448"/>
    </source>
</evidence>
<comment type="caution">
    <text evidence="11">The sequence shown here is derived from an EMBL/GenBank/DDBJ whole genome shotgun (WGS) entry which is preliminary data.</text>
</comment>
<comment type="subcellular location">
    <subcellularLocation>
        <location evidence="1">Membrane</location>
        <topology evidence="1">Multi-pass membrane protein</topology>
    </subcellularLocation>
</comment>
<dbReference type="Pfam" id="PF01061">
    <property type="entry name" value="ABC2_membrane"/>
    <property type="match status" value="1"/>
</dbReference>
<dbReference type="Gene3D" id="3.40.50.300">
    <property type="entry name" value="P-loop containing nucleotide triphosphate hydrolases"/>
    <property type="match status" value="1"/>
</dbReference>
<dbReference type="InterPro" id="IPR027417">
    <property type="entry name" value="P-loop_NTPase"/>
</dbReference>
<keyword evidence="8 9" id="KW-0472">Membrane</keyword>
<dbReference type="GO" id="GO:0005886">
    <property type="term" value="C:plasma membrane"/>
    <property type="evidence" value="ECO:0007669"/>
    <property type="project" value="TreeGrafter"/>
</dbReference>
<dbReference type="InterPro" id="IPR050352">
    <property type="entry name" value="ABCG_transporters"/>
</dbReference>
<evidence type="ECO:0000313" key="11">
    <source>
        <dbReference type="EMBL" id="KAK9938184.1"/>
    </source>
</evidence>
<dbReference type="GO" id="GO:0005524">
    <property type="term" value="F:ATP binding"/>
    <property type="evidence" value="ECO:0007669"/>
    <property type="project" value="UniProtKB-KW"/>
</dbReference>
<keyword evidence="12" id="KW-1185">Reference proteome</keyword>
<keyword evidence="7 9" id="KW-1133">Transmembrane helix</keyword>
<evidence type="ECO:0000256" key="1">
    <source>
        <dbReference type="ARBA" id="ARBA00004141"/>
    </source>
</evidence>
<evidence type="ECO:0000256" key="6">
    <source>
        <dbReference type="ARBA" id="ARBA00022840"/>
    </source>
</evidence>
<accession>A0AAW1XNN5</accession>
<evidence type="ECO:0000259" key="10">
    <source>
        <dbReference type="PROSITE" id="PS50893"/>
    </source>
</evidence>
<feature type="transmembrane region" description="Helical" evidence="9">
    <location>
        <begin position="459"/>
        <end position="485"/>
    </location>
</feature>
<dbReference type="AlphaFoldDB" id="A0AAW1XNN5"/>
<keyword evidence="3" id="KW-0813">Transport</keyword>
<dbReference type="InterPro" id="IPR013525">
    <property type="entry name" value="ABC2_TM"/>
</dbReference>
<dbReference type="InterPro" id="IPR017871">
    <property type="entry name" value="ABC_transporter-like_CS"/>
</dbReference>
<name>A0AAW1XNN5_RUBAR</name>
<evidence type="ECO:0000256" key="2">
    <source>
        <dbReference type="ARBA" id="ARBA00005814"/>
    </source>
</evidence>
<reference evidence="11 12" key="1">
    <citation type="journal article" date="2023" name="G3 (Bethesda)">
        <title>A chromosome-length genome assembly and annotation of blackberry (Rubus argutus, cv. 'Hillquist').</title>
        <authorList>
            <person name="Bruna T."/>
            <person name="Aryal R."/>
            <person name="Dudchenko O."/>
            <person name="Sargent D.J."/>
            <person name="Mead D."/>
            <person name="Buti M."/>
            <person name="Cavallini A."/>
            <person name="Hytonen T."/>
            <person name="Andres J."/>
            <person name="Pham M."/>
            <person name="Weisz D."/>
            <person name="Mascagni F."/>
            <person name="Usai G."/>
            <person name="Natali L."/>
            <person name="Bassil N."/>
            <person name="Fernandez G.E."/>
            <person name="Lomsadze A."/>
            <person name="Armour M."/>
            <person name="Olukolu B."/>
            <person name="Poorten T."/>
            <person name="Britton C."/>
            <person name="Davik J."/>
            <person name="Ashrafi H."/>
            <person name="Aiden E.L."/>
            <person name="Borodovsky M."/>
            <person name="Worthington M."/>
        </authorList>
    </citation>
    <scope>NUCLEOTIDE SEQUENCE [LARGE SCALE GENOMIC DNA]</scope>
    <source>
        <strain evidence="11">PI 553951</strain>
    </source>
</reference>
<dbReference type="Pfam" id="PF00005">
    <property type="entry name" value="ABC_tran"/>
    <property type="match status" value="1"/>
</dbReference>
<dbReference type="FunFam" id="3.40.50.300:FF:000337">
    <property type="entry name" value="ABC transporter G family member 22"/>
    <property type="match status" value="1"/>
</dbReference>
<dbReference type="InterPro" id="IPR043926">
    <property type="entry name" value="ABCG_dom"/>
</dbReference>
<evidence type="ECO:0000256" key="8">
    <source>
        <dbReference type="ARBA" id="ARBA00023136"/>
    </source>
</evidence>
<evidence type="ECO:0000256" key="7">
    <source>
        <dbReference type="ARBA" id="ARBA00022989"/>
    </source>
</evidence>
<feature type="domain" description="ABC transporter" evidence="10">
    <location>
        <begin position="33"/>
        <end position="288"/>
    </location>
</feature>
<feature type="transmembrane region" description="Helical" evidence="9">
    <location>
        <begin position="416"/>
        <end position="438"/>
    </location>
</feature>
<gene>
    <name evidence="11" type="ORF">M0R45_014937</name>
</gene>
<evidence type="ECO:0000256" key="9">
    <source>
        <dbReference type="SAM" id="Phobius"/>
    </source>
</evidence>
<dbReference type="Pfam" id="PF19055">
    <property type="entry name" value="ABC2_membrane_7"/>
    <property type="match status" value="1"/>
</dbReference>
<feature type="transmembrane region" description="Helical" evidence="9">
    <location>
        <begin position="497"/>
        <end position="518"/>
    </location>
</feature>
<dbReference type="EMBL" id="JBEDUW010000003">
    <property type="protein sequence ID" value="KAK9938184.1"/>
    <property type="molecule type" value="Genomic_DNA"/>
</dbReference>
<organism evidence="11 12">
    <name type="scientific">Rubus argutus</name>
    <name type="common">Southern blackberry</name>
    <dbReference type="NCBI Taxonomy" id="59490"/>
    <lineage>
        <taxon>Eukaryota</taxon>
        <taxon>Viridiplantae</taxon>
        <taxon>Streptophyta</taxon>
        <taxon>Embryophyta</taxon>
        <taxon>Tracheophyta</taxon>
        <taxon>Spermatophyta</taxon>
        <taxon>Magnoliopsida</taxon>
        <taxon>eudicotyledons</taxon>
        <taxon>Gunneridae</taxon>
        <taxon>Pentapetalae</taxon>
        <taxon>rosids</taxon>
        <taxon>fabids</taxon>
        <taxon>Rosales</taxon>
        <taxon>Rosaceae</taxon>
        <taxon>Rosoideae</taxon>
        <taxon>Rosoideae incertae sedis</taxon>
        <taxon>Rubus</taxon>
    </lineage>
</organism>
<evidence type="ECO:0000313" key="12">
    <source>
        <dbReference type="Proteomes" id="UP001457282"/>
    </source>
</evidence>
<keyword evidence="6" id="KW-0067">ATP-binding</keyword>
<feature type="transmembrane region" description="Helical" evidence="9">
    <location>
        <begin position="606"/>
        <end position="627"/>
    </location>
</feature>
<dbReference type="PANTHER" id="PTHR48041:SF22">
    <property type="entry name" value="ABC TRANSPORTER G FAMILY MEMBER 9"/>
    <property type="match status" value="1"/>
</dbReference>
<proteinExistence type="inferred from homology"/>
<dbReference type="SUPFAM" id="SSF52540">
    <property type="entry name" value="P-loop containing nucleoside triphosphate hydrolases"/>
    <property type="match status" value="1"/>
</dbReference>
<protein>
    <recommendedName>
        <fullName evidence="10">ABC transporter domain-containing protein</fullName>
    </recommendedName>
</protein>
<dbReference type="PROSITE" id="PS00211">
    <property type="entry name" value="ABC_TRANSPORTER_1"/>
    <property type="match status" value="1"/>
</dbReference>
<dbReference type="CDD" id="cd03213">
    <property type="entry name" value="ABCG_EPDR"/>
    <property type="match status" value="1"/>
</dbReference>
<dbReference type="PROSITE" id="PS50893">
    <property type="entry name" value="ABC_TRANSPORTER_2"/>
    <property type="match status" value="1"/>
</dbReference>
<comment type="similarity">
    <text evidence="2">Belongs to the ABC transporter superfamily. ABCG family. Eye pigment precursor importer (TC 3.A.1.204) subfamily.</text>
</comment>
<evidence type="ECO:0000256" key="4">
    <source>
        <dbReference type="ARBA" id="ARBA00022692"/>
    </source>
</evidence>
<keyword evidence="5" id="KW-0547">Nucleotide-binding</keyword>
<dbReference type="GO" id="GO:0016887">
    <property type="term" value="F:ATP hydrolysis activity"/>
    <property type="evidence" value="ECO:0007669"/>
    <property type="project" value="InterPro"/>
</dbReference>
<sequence>MDQQMVDLESNQSPNIDEEAPAIFKKAVRPVTLKFEDVVYKIESKKDGMSWLRKNTNKSDSDKVILKGISGVVKPGEILAMLGPSGSGKTTLLTALGGRLGGKLDGNITYNNKTFSNSMKRNIGFVTQDDFLYPHLTVTETLVFTALLRLSNTFTRAEKIVQAEAVITQLELTKCKNSIVGGELLRGVSGGERRRVSIGQELLINPSLLFLDEPTSGLDSTTAQKIVKTLWDLASGGRTIIMTIHQPSSRLFYMFHKVMLLSEGNALYFGIVSDVMDYFSGIGYAPLVAMNPAEFLLDLANGRTPDESNENKSAVKQSLALAYKQILGDKLKAELEETSCDYNNNQFQDASSENKEFVKWPTTWWQQFSVLFKRGVQERKHESFSGLKIGQVVAVALLCGLLWWQSDISHLQDQTGLLFFVSGFWGFFPLFQAIFTFPPERKMLEKERTSGTYRLSSYFMSRIVGDLPMELALPTLFVTITYWMAGLKPTPLHFFHTLFVLLLLVLVAQGMGLALGALIMDLQSATTLGSVIMLSFLLAGGYYVQHVPSFIAWIKYISISNYAYRLLLGSQYKNSDTYPCETNGANGLCLVGDFPSIKNTGLNGQVNGVVALVIMLVVYRLIAYMALTRIGVTK</sequence>
<dbReference type="SMART" id="SM00382">
    <property type="entry name" value="AAA"/>
    <property type="match status" value="1"/>
</dbReference>
<dbReference type="GO" id="GO:0140359">
    <property type="term" value="F:ABC-type transporter activity"/>
    <property type="evidence" value="ECO:0007669"/>
    <property type="project" value="InterPro"/>
</dbReference>
<dbReference type="PANTHER" id="PTHR48041">
    <property type="entry name" value="ABC TRANSPORTER G FAMILY MEMBER 28"/>
    <property type="match status" value="1"/>
</dbReference>
<dbReference type="Proteomes" id="UP001457282">
    <property type="component" value="Unassembled WGS sequence"/>
</dbReference>
<evidence type="ECO:0000256" key="5">
    <source>
        <dbReference type="ARBA" id="ARBA00022741"/>
    </source>
</evidence>
<feature type="transmembrane region" description="Helical" evidence="9">
    <location>
        <begin position="384"/>
        <end position="404"/>
    </location>
</feature>
<dbReference type="InterPro" id="IPR003439">
    <property type="entry name" value="ABC_transporter-like_ATP-bd"/>
</dbReference>